<reference evidence="2 3" key="1">
    <citation type="submission" date="2019-01" db="EMBL/GenBank/DDBJ databases">
        <title>Lactibacter flavus gen. nov., sp. nov., a novel bacterium of the family Propionibacteriaceae isolated from raw milk and dairy products.</title>
        <authorList>
            <person name="Huptas C."/>
            <person name="Wenning M."/>
            <person name="Breitenwieser F."/>
            <person name="Doll E."/>
            <person name="Von Neubeck M."/>
            <person name="Busse H.-J."/>
            <person name="Scherer S."/>
        </authorList>
    </citation>
    <scope>NUCLEOTIDE SEQUENCE [LARGE SCALE GENOMIC DNA]</scope>
    <source>
        <strain evidence="2 3">KCTC 33808</strain>
    </source>
</reference>
<keyword evidence="1" id="KW-1133">Transmembrane helix</keyword>
<dbReference type="OrthoDB" id="5145700at2"/>
<comment type="caution">
    <text evidence="2">The sequence shown here is derived from an EMBL/GenBank/DDBJ whole genome shotgun (WGS) entry which is preliminary data.</text>
</comment>
<proteinExistence type="predicted"/>
<gene>
    <name evidence="2" type="ORF">ET989_12000</name>
</gene>
<evidence type="ECO:0000313" key="3">
    <source>
        <dbReference type="Proteomes" id="UP000292373"/>
    </source>
</evidence>
<dbReference type="AlphaFoldDB" id="A0A4Q9KBQ5"/>
<evidence type="ECO:0008006" key="4">
    <source>
        <dbReference type="Google" id="ProtNLM"/>
    </source>
</evidence>
<dbReference type="Proteomes" id="UP000292373">
    <property type="component" value="Unassembled WGS sequence"/>
</dbReference>
<dbReference type="RefSeq" id="WP_131169293.1">
    <property type="nucleotide sequence ID" value="NZ_SDMQ01000013.1"/>
</dbReference>
<evidence type="ECO:0000256" key="1">
    <source>
        <dbReference type="SAM" id="Phobius"/>
    </source>
</evidence>
<name>A0A4Q9KBQ5_9ACTN</name>
<dbReference type="EMBL" id="SDMQ01000013">
    <property type="protein sequence ID" value="TBT83192.1"/>
    <property type="molecule type" value="Genomic_DNA"/>
</dbReference>
<feature type="transmembrane region" description="Helical" evidence="1">
    <location>
        <begin position="33"/>
        <end position="57"/>
    </location>
</feature>
<evidence type="ECO:0000313" key="2">
    <source>
        <dbReference type="EMBL" id="TBT83192.1"/>
    </source>
</evidence>
<accession>A0A4Q9KBQ5</accession>
<keyword evidence="1" id="KW-0812">Transmembrane</keyword>
<feature type="transmembrane region" description="Helical" evidence="1">
    <location>
        <begin position="64"/>
        <end position="90"/>
    </location>
</feature>
<feature type="transmembrane region" description="Helical" evidence="1">
    <location>
        <begin position="133"/>
        <end position="151"/>
    </location>
</feature>
<organism evidence="2 3">
    <name type="scientific">Propioniciclava sinopodophylli</name>
    <dbReference type="NCBI Taxonomy" id="1837344"/>
    <lineage>
        <taxon>Bacteria</taxon>
        <taxon>Bacillati</taxon>
        <taxon>Actinomycetota</taxon>
        <taxon>Actinomycetes</taxon>
        <taxon>Propionibacteriales</taxon>
        <taxon>Propionibacteriaceae</taxon>
        <taxon>Propioniciclava</taxon>
    </lineage>
</organism>
<feature type="transmembrane region" description="Helical" evidence="1">
    <location>
        <begin position="102"/>
        <end position="121"/>
    </location>
</feature>
<keyword evidence="1" id="KW-0472">Membrane</keyword>
<keyword evidence="3" id="KW-1185">Reference proteome</keyword>
<protein>
    <recommendedName>
        <fullName evidence="4">Yip1 domain-containing protein</fullName>
    </recommendedName>
</protein>
<sequence length="221" mass="23176">MLEALVATLTLVGEVLTRDANVARSLASDPPLVGAFAVALLAGVSTGVAHTSVLFLNRIGRVRALVAGALGLVWLTTLRVVEAVVTWGVATLVTLRDVPVETVVTVFLLALAPQVFAALTFLPHVGLLLGRVLEAWGFLILFLLLAAAYGLPAWQALLVAASGWVVAQLLSRLLSAPLGWLGSRVWTMASGQPVLVTSRDILAGTPFIPISAPTAPHEVER</sequence>